<dbReference type="EMBL" id="CP093366">
    <property type="protein sequence ID" value="UQS81717.1"/>
    <property type="molecule type" value="Genomic_DNA"/>
</dbReference>
<feature type="transmembrane region" description="Helical" evidence="8">
    <location>
        <begin position="32"/>
        <end position="57"/>
    </location>
</feature>
<evidence type="ECO:0000256" key="5">
    <source>
        <dbReference type="ARBA" id="ARBA00022692"/>
    </source>
</evidence>
<dbReference type="PANTHER" id="PTHR30576:SF4">
    <property type="entry name" value="UNDECAPRENYL-PHOSPHATE GALACTOSE PHOSPHOTRANSFERASE"/>
    <property type="match status" value="1"/>
</dbReference>
<evidence type="ECO:0000259" key="9">
    <source>
        <dbReference type="Pfam" id="PF02397"/>
    </source>
</evidence>
<sequence length="234" mass="27713">MIYEKLSQVYDYLSRKLDFIFWEIQWQKMGYFLFQLIFNILLSIVGCIGFLLLGIFLKTKTFFCNDKGPILYKQERMGKNGVPFYIYKFRTMAVDADQFLYEDKELYKQYIENDYKLPLGQDPRVTKLGLFLRKWSLDELPQFWNVVKGDMSIIGPRPVVRDELKNYADYKEVVTLLSMKPGIIGYWQVMGRSNLRYPKRCAMELYYVEHASVGLDLKIFLKSIVTVLKHVGAY</sequence>
<name>A0ABY4P7T5_9LACO</name>
<evidence type="ECO:0000256" key="1">
    <source>
        <dbReference type="ARBA" id="ARBA00004236"/>
    </source>
</evidence>
<evidence type="ECO:0000256" key="7">
    <source>
        <dbReference type="ARBA" id="ARBA00023136"/>
    </source>
</evidence>
<dbReference type="GO" id="GO:0016740">
    <property type="term" value="F:transferase activity"/>
    <property type="evidence" value="ECO:0007669"/>
    <property type="project" value="UniProtKB-KW"/>
</dbReference>
<protein>
    <submittedName>
        <fullName evidence="10">Sugar transferase</fullName>
    </submittedName>
</protein>
<keyword evidence="11" id="KW-1185">Reference proteome</keyword>
<keyword evidence="6 8" id="KW-1133">Transmembrane helix</keyword>
<keyword evidence="7 8" id="KW-0472">Membrane</keyword>
<evidence type="ECO:0000313" key="11">
    <source>
        <dbReference type="Proteomes" id="UP000831495"/>
    </source>
</evidence>
<dbReference type="Pfam" id="PF02397">
    <property type="entry name" value="Bac_transf"/>
    <property type="match status" value="1"/>
</dbReference>
<evidence type="ECO:0000256" key="2">
    <source>
        <dbReference type="ARBA" id="ARBA00006464"/>
    </source>
</evidence>
<dbReference type="PANTHER" id="PTHR30576">
    <property type="entry name" value="COLANIC BIOSYNTHESIS UDP-GLUCOSE LIPID CARRIER TRANSFERASE"/>
    <property type="match status" value="1"/>
</dbReference>
<accession>A0ABY4P7T5</accession>
<evidence type="ECO:0000313" key="10">
    <source>
        <dbReference type="EMBL" id="UQS81717.1"/>
    </source>
</evidence>
<dbReference type="RefSeq" id="WP_249513985.1">
    <property type="nucleotide sequence ID" value="NZ_CP093366.1"/>
</dbReference>
<keyword evidence="3" id="KW-1003">Cell membrane</keyword>
<organism evidence="10 11">
    <name type="scientific">Bombilactobacillus folatiphilus</name>
    <dbReference type="NCBI Taxonomy" id="2923362"/>
    <lineage>
        <taxon>Bacteria</taxon>
        <taxon>Bacillati</taxon>
        <taxon>Bacillota</taxon>
        <taxon>Bacilli</taxon>
        <taxon>Lactobacillales</taxon>
        <taxon>Lactobacillaceae</taxon>
        <taxon>Bombilactobacillus</taxon>
    </lineage>
</organism>
<proteinExistence type="inferred from homology"/>
<keyword evidence="4 10" id="KW-0808">Transferase</keyword>
<comment type="subcellular location">
    <subcellularLocation>
        <location evidence="1">Cell membrane</location>
    </subcellularLocation>
</comment>
<evidence type="ECO:0000256" key="6">
    <source>
        <dbReference type="ARBA" id="ARBA00022989"/>
    </source>
</evidence>
<comment type="similarity">
    <text evidence="2">Belongs to the bacterial sugar transferase family.</text>
</comment>
<dbReference type="Proteomes" id="UP000831495">
    <property type="component" value="Chromosome"/>
</dbReference>
<gene>
    <name evidence="10" type="ORF">MOO45_05815</name>
</gene>
<evidence type="ECO:0000256" key="3">
    <source>
        <dbReference type="ARBA" id="ARBA00022475"/>
    </source>
</evidence>
<reference evidence="10" key="1">
    <citation type="journal article" date="2022" name="Int. J. Syst. Evol. Microbiol.">
        <title>Apilactobacillus apisilvae sp. nov., Nicolia spurrieriana gen. nov. sp. nov., Bombilactobacillus folatiphilus sp. nov. and Bombilactobacillus thymidiniphilus sp. nov., four new lactic acid bacterial isolates from stingless bees Tetragonula carbonaria and Austroplebeia australis.</title>
        <authorList>
            <person name="Oliphant S.A."/>
            <person name="Watson-Haigh N.S."/>
            <person name="Sumby K.M."/>
            <person name="Gardner J."/>
            <person name="Groom S."/>
            <person name="Jiranek V."/>
        </authorList>
    </citation>
    <scope>NUCLEOTIDE SEQUENCE</scope>
    <source>
        <strain evidence="10">SG4_D2</strain>
    </source>
</reference>
<keyword evidence="5 8" id="KW-0812">Transmembrane</keyword>
<dbReference type="InterPro" id="IPR003362">
    <property type="entry name" value="Bact_transf"/>
</dbReference>
<feature type="domain" description="Bacterial sugar transferase" evidence="9">
    <location>
        <begin position="37"/>
        <end position="229"/>
    </location>
</feature>
<evidence type="ECO:0000256" key="4">
    <source>
        <dbReference type="ARBA" id="ARBA00022679"/>
    </source>
</evidence>
<evidence type="ECO:0000256" key="8">
    <source>
        <dbReference type="SAM" id="Phobius"/>
    </source>
</evidence>